<dbReference type="SUPFAM" id="SSF53474">
    <property type="entry name" value="alpha/beta-Hydrolases"/>
    <property type="match status" value="1"/>
</dbReference>
<evidence type="ECO:0000259" key="4">
    <source>
        <dbReference type="Pfam" id="PF00561"/>
    </source>
</evidence>
<dbReference type="InterPro" id="IPR029058">
    <property type="entry name" value="AB_hydrolase_fold"/>
</dbReference>
<dbReference type="InterPro" id="IPR012020">
    <property type="entry name" value="ABHD4"/>
</dbReference>
<dbReference type="STRING" id="983966.A0A1E4S5C9"/>
<dbReference type="EMBL" id="KV453927">
    <property type="protein sequence ID" value="ODV74714.1"/>
    <property type="molecule type" value="Genomic_DNA"/>
</dbReference>
<evidence type="ECO:0000313" key="5">
    <source>
        <dbReference type="EMBL" id="ODV74714.1"/>
    </source>
</evidence>
<dbReference type="AlphaFoldDB" id="A0A1E4S5C9"/>
<dbReference type="Gene3D" id="3.40.50.1820">
    <property type="entry name" value="alpha/beta hydrolase"/>
    <property type="match status" value="1"/>
</dbReference>
<dbReference type="GO" id="GO:0047372">
    <property type="term" value="F:monoacylglycerol lipase activity"/>
    <property type="evidence" value="ECO:0007669"/>
    <property type="project" value="TreeGrafter"/>
</dbReference>
<dbReference type="InterPro" id="IPR050960">
    <property type="entry name" value="AB_hydrolase_4_sf"/>
</dbReference>
<name>A0A1E4S5C9_CYBJN</name>
<dbReference type="Proteomes" id="UP000094389">
    <property type="component" value="Unassembled WGS sequence"/>
</dbReference>
<accession>A0A1E4S5C9</accession>
<evidence type="ECO:0000313" key="6">
    <source>
        <dbReference type="Proteomes" id="UP000094389"/>
    </source>
</evidence>
<gene>
    <name evidence="5" type="ORF">CYBJADRAFT_124705</name>
</gene>
<dbReference type="OrthoDB" id="5954035at2759"/>
<evidence type="ECO:0000256" key="3">
    <source>
        <dbReference type="SAM" id="MobiDB-lite"/>
    </source>
</evidence>
<dbReference type="PIRSF" id="PIRSF005211">
    <property type="entry name" value="Ab_hydro_YheT"/>
    <property type="match status" value="1"/>
</dbReference>
<protein>
    <submittedName>
        <fullName evidence="5">AB-hydrolase YheT</fullName>
    </submittedName>
</protein>
<feature type="active site" description="Charge relay system" evidence="2">
    <location>
        <position position="356"/>
    </location>
</feature>
<reference evidence="5 6" key="1">
    <citation type="journal article" date="2016" name="Proc. Natl. Acad. Sci. U.S.A.">
        <title>Comparative genomics of biotechnologically important yeasts.</title>
        <authorList>
            <person name="Riley R."/>
            <person name="Haridas S."/>
            <person name="Wolfe K.H."/>
            <person name="Lopes M.R."/>
            <person name="Hittinger C.T."/>
            <person name="Goeker M."/>
            <person name="Salamov A.A."/>
            <person name="Wisecaver J.H."/>
            <person name="Long T.M."/>
            <person name="Calvey C.H."/>
            <person name="Aerts A.L."/>
            <person name="Barry K.W."/>
            <person name="Choi C."/>
            <person name="Clum A."/>
            <person name="Coughlan A.Y."/>
            <person name="Deshpande S."/>
            <person name="Douglass A.P."/>
            <person name="Hanson S.J."/>
            <person name="Klenk H.-P."/>
            <person name="LaButti K.M."/>
            <person name="Lapidus A."/>
            <person name="Lindquist E.A."/>
            <person name="Lipzen A.M."/>
            <person name="Meier-Kolthoff J.P."/>
            <person name="Ohm R.A."/>
            <person name="Otillar R.P."/>
            <person name="Pangilinan J.L."/>
            <person name="Peng Y."/>
            <person name="Rokas A."/>
            <person name="Rosa C.A."/>
            <person name="Scheuner C."/>
            <person name="Sibirny A.A."/>
            <person name="Slot J.C."/>
            <person name="Stielow J.B."/>
            <person name="Sun H."/>
            <person name="Kurtzman C.P."/>
            <person name="Blackwell M."/>
            <person name="Grigoriev I.V."/>
            <person name="Jeffries T.W."/>
        </authorList>
    </citation>
    <scope>NUCLEOTIDE SEQUENCE [LARGE SCALE GENOMIC DNA]</scope>
    <source>
        <strain evidence="6">ATCC 18201 / CBS 1600 / BCRC 20928 / JCM 3617 / NBRC 0987 / NRRL Y-1542</strain>
    </source>
</reference>
<dbReference type="PANTHER" id="PTHR10794">
    <property type="entry name" value="ABHYDROLASE DOMAIN-CONTAINING PROTEIN"/>
    <property type="match status" value="1"/>
</dbReference>
<organism evidence="5 6">
    <name type="scientific">Cyberlindnera jadinii (strain ATCC 18201 / CBS 1600 / BCRC 20928 / JCM 3617 / NBRC 0987 / NRRL Y-1542)</name>
    <name type="common">Torula yeast</name>
    <name type="synonym">Candida utilis</name>
    <dbReference type="NCBI Taxonomy" id="983966"/>
    <lineage>
        <taxon>Eukaryota</taxon>
        <taxon>Fungi</taxon>
        <taxon>Dikarya</taxon>
        <taxon>Ascomycota</taxon>
        <taxon>Saccharomycotina</taxon>
        <taxon>Saccharomycetes</taxon>
        <taxon>Phaffomycetales</taxon>
        <taxon>Phaffomycetaceae</taxon>
        <taxon>Cyberlindnera</taxon>
    </lineage>
</organism>
<dbReference type="GO" id="GO:0008126">
    <property type="term" value="F:acetylesterase activity"/>
    <property type="evidence" value="ECO:0007669"/>
    <property type="project" value="TreeGrafter"/>
</dbReference>
<comment type="similarity">
    <text evidence="1">Belongs to the AB hydrolase superfamily. AB hydrolase 4 family.</text>
</comment>
<dbReference type="GO" id="GO:0051793">
    <property type="term" value="P:medium-chain fatty acid catabolic process"/>
    <property type="evidence" value="ECO:0007669"/>
    <property type="project" value="TreeGrafter"/>
</dbReference>
<dbReference type="InterPro" id="IPR000073">
    <property type="entry name" value="AB_hydrolase_1"/>
</dbReference>
<keyword evidence="6" id="KW-1185">Reference proteome</keyword>
<feature type="active site" description="Charge relay system" evidence="2">
    <location>
        <position position="385"/>
    </location>
</feature>
<proteinExistence type="inferred from homology"/>
<evidence type="ECO:0000256" key="2">
    <source>
        <dbReference type="PIRSR" id="PIRSR005211-1"/>
    </source>
</evidence>
<dbReference type="OMA" id="GCCRTKI"/>
<feature type="active site" description="Charge relay system" evidence="2">
    <location>
        <position position="226"/>
    </location>
</feature>
<evidence type="ECO:0000256" key="1">
    <source>
        <dbReference type="ARBA" id="ARBA00010884"/>
    </source>
</evidence>
<dbReference type="PANTHER" id="PTHR10794:SF44">
    <property type="entry name" value="MEDIUM-CHAIN FATTY ACID ETHYL ESTER SYNTHASE_ESTERASE 1-RELATED"/>
    <property type="match status" value="1"/>
</dbReference>
<feature type="domain" description="AB hydrolase-1" evidence="4">
    <location>
        <begin position="146"/>
        <end position="391"/>
    </location>
</feature>
<feature type="region of interest" description="Disordered" evidence="3">
    <location>
        <begin position="1"/>
        <end position="20"/>
    </location>
</feature>
<dbReference type="Pfam" id="PF00561">
    <property type="entry name" value="Abhydrolase_1"/>
    <property type="match status" value="1"/>
</dbReference>
<sequence length="435" mass="48478">MVGFRGTVEQHHHKNTVQLPLKDSDGSAAATIPLDKLVDSIEGLQDKSRFWLAPTLCHGALQTMYIYGAAADQVKFPVYYGRRVVELPQGGVVSADYVIPQPESSESFKKLVGENFPEGWPKLHPRTRYLSPSEVDALKSETETRPLVIINHGLGGGSHEPVIRMLTSELHDAGIDAVVLNSRGCSRTKLTTPELFSGLATEDLRYFTKLIQKEYPKRPLFGVGFSFGATILSNYLGEEAGDSPYVAAAVLSNPWDMVDSAYHIQHQLVGKYLFSDSIAFALSRMVKSNRETLSQSPLFTEEKIHKKYHSTVEFDNAITAPEYGFQTAYQYYRAASSVNRLLKIRTPLLAINSSDDPVVGVYSIPNFEAEANPYVVLIKTDLGGHLAFVQHDGKSWAVERIVDYFKAFDKTVDLTKKVESSYKPMVSKYVDKVHF</sequence>
<dbReference type="GO" id="GO:0051792">
    <property type="term" value="P:medium-chain fatty acid biosynthetic process"/>
    <property type="evidence" value="ECO:0007669"/>
    <property type="project" value="TreeGrafter"/>
</dbReference>
<keyword evidence="5" id="KW-0378">Hydrolase</keyword>
<dbReference type="GeneID" id="30986946"/>
<dbReference type="RefSeq" id="XP_020071753.1">
    <property type="nucleotide sequence ID" value="XM_020212550.1"/>
</dbReference>